<keyword evidence="1" id="KW-0812">Transmembrane</keyword>
<keyword evidence="1" id="KW-0472">Membrane</keyword>
<dbReference type="Proteomes" id="UP000503482">
    <property type="component" value="Chromosome"/>
</dbReference>
<feature type="transmembrane region" description="Helical" evidence="1">
    <location>
        <begin position="44"/>
        <end position="65"/>
    </location>
</feature>
<protein>
    <submittedName>
        <fullName evidence="2">Uncharacterized protein</fullName>
    </submittedName>
</protein>
<keyword evidence="1" id="KW-1133">Transmembrane helix</keyword>
<gene>
    <name evidence="2" type="ORF">AVENP_2635</name>
</gene>
<proteinExistence type="predicted"/>
<reference evidence="2 3" key="1">
    <citation type="submission" date="2020-05" db="EMBL/GenBank/DDBJ databases">
        <title>Complete genome sequencing of Campylobacter and Arcobacter type strains.</title>
        <authorList>
            <person name="Miller W.G."/>
            <person name="Yee E."/>
        </authorList>
    </citation>
    <scope>NUCLEOTIDE SEQUENCE [LARGE SCALE GENOMIC DNA]</scope>
    <source>
        <strain evidence="2 3">LMG 26156</strain>
    </source>
</reference>
<evidence type="ECO:0000313" key="3">
    <source>
        <dbReference type="Proteomes" id="UP000503482"/>
    </source>
</evidence>
<dbReference type="RefSeq" id="WP_128359732.1">
    <property type="nucleotide sequence ID" value="NZ_CP053840.1"/>
</dbReference>
<sequence length="490" mass="57086">MSSDLDELEERIKKSKGYLNELENKMKVIEYSIIEKALSKINSYIQFIFALFSGLIIFIGFVTWATGDNLETFYKNIFQKEMDNWLTFSDKNSPISKEMKQIRVETMINANLIKLEKNSIDEYSVRVSELNLEEKTELMNYLSNPDLLLSNFIDGLKVLKLGYGPYSINFEEKVEEKNFILNILNSNNFTSYKKLSLIENLNKSINMLPYSISVLNNSDINYSWKVAAFETVSLFNKQFALDYAKSTLRKYNSSIKPNNEIYLMSHLGQIIKLIAMEDPNAFELKEFIDKHSYLTNQLLEIAFILAQNEDNSNLQVHDLLFKTLNSAIHNNAFLDIHSFFNSKYISTINENIISKLDSPDKLFNNIEILNELVKKNSEIEDLLKVIKFFQIVDRSYYIVAIQLSLSEGTIFTFLDNSTLQHSDVKNDMLSWLIYNDSTKSLELSWRDCLGNINQKTIKKVKDIQKSKLYFSYDKKIMENLSIRKFNNLKL</sequence>
<name>A0AAE7BAD4_9BACT</name>
<accession>A0AAE7BAD4</accession>
<dbReference type="AlphaFoldDB" id="A0AAE7BAD4"/>
<dbReference type="EMBL" id="CP053840">
    <property type="protein sequence ID" value="QKF68131.1"/>
    <property type="molecule type" value="Genomic_DNA"/>
</dbReference>
<evidence type="ECO:0000256" key="1">
    <source>
        <dbReference type="SAM" id="Phobius"/>
    </source>
</evidence>
<organism evidence="2 3">
    <name type="scientific">Arcobacter venerupis</name>
    <dbReference type="NCBI Taxonomy" id="1054033"/>
    <lineage>
        <taxon>Bacteria</taxon>
        <taxon>Pseudomonadati</taxon>
        <taxon>Campylobacterota</taxon>
        <taxon>Epsilonproteobacteria</taxon>
        <taxon>Campylobacterales</taxon>
        <taxon>Arcobacteraceae</taxon>
        <taxon>Arcobacter</taxon>
    </lineage>
</organism>
<keyword evidence="3" id="KW-1185">Reference proteome</keyword>
<dbReference type="KEGG" id="avp:AVENP_2635"/>
<evidence type="ECO:0000313" key="2">
    <source>
        <dbReference type="EMBL" id="QKF68131.1"/>
    </source>
</evidence>